<evidence type="ECO:0000256" key="8">
    <source>
        <dbReference type="SAM" id="Phobius"/>
    </source>
</evidence>
<feature type="transmembrane region" description="Helical" evidence="8">
    <location>
        <begin position="57"/>
        <end position="76"/>
    </location>
</feature>
<comment type="subcellular location">
    <subcellularLocation>
        <location evidence="1 7">Cell membrane</location>
        <topology evidence="1 7">Multi-pass membrane protein</topology>
    </subcellularLocation>
</comment>
<evidence type="ECO:0000256" key="1">
    <source>
        <dbReference type="ARBA" id="ARBA00004651"/>
    </source>
</evidence>
<evidence type="ECO:0000256" key="7">
    <source>
        <dbReference type="RuleBase" id="RU003942"/>
    </source>
</evidence>
<dbReference type="InterPro" id="IPR000390">
    <property type="entry name" value="Small_drug/metabolite_transptr"/>
</dbReference>
<dbReference type="PANTHER" id="PTHR30561:SF0">
    <property type="entry name" value="GUANIDINIUM EXPORTER"/>
    <property type="match status" value="1"/>
</dbReference>
<comment type="caution">
    <text evidence="9">The sequence shown here is derived from an EMBL/GenBank/DDBJ whole genome shotgun (WGS) entry which is preliminary data.</text>
</comment>
<keyword evidence="2" id="KW-0813">Transport</keyword>
<dbReference type="OrthoDB" id="21828at2"/>
<dbReference type="RefSeq" id="WP_121659631.1">
    <property type="nucleotide sequence ID" value="NZ_BMEK01000002.1"/>
</dbReference>
<keyword evidence="10" id="KW-1185">Reference proteome</keyword>
<evidence type="ECO:0000256" key="5">
    <source>
        <dbReference type="ARBA" id="ARBA00022989"/>
    </source>
</evidence>
<evidence type="ECO:0000256" key="2">
    <source>
        <dbReference type="ARBA" id="ARBA00022448"/>
    </source>
</evidence>
<feature type="transmembrane region" description="Helical" evidence="8">
    <location>
        <begin position="33"/>
        <end position="50"/>
    </location>
</feature>
<keyword evidence="5 8" id="KW-1133">Transmembrane helix</keyword>
<proteinExistence type="inferred from homology"/>
<keyword evidence="4 7" id="KW-0812">Transmembrane</keyword>
<organism evidence="9 10">
    <name type="scientific">Mycetocola zhadangensis</name>
    <dbReference type="NCBI Taxonomy" id="1164595"/>
    <lineage>
        <taxon>Bacteria</taxon>
        <taxon>Bacillati</taxon>
        <taxon>Actinomycetota</taxon>
        <taxon>Actinomycetes</taxon>
        <taxon>Micrococcales</taxon>
        <taxon>Microbacteriaceae</taxon>
        <taxon>Mycetocola</taxon>
    </lineage>
</organism>
<accession>A0A3L7J1Z3</accession>
<dbReference type="GO" id="GO:0022857">
    <property type="term" value="F:transmembrane transporter activity"/>
    <property type="evidence" value="ECO:0007669"/>
    <property type="project" value="InterPro"/>
</dbReference>
<dbReference type="AlphaFoldDB" id="A0A3L7J1Z3"/>
<dbReference type="GO" id="GO:0005886">
    <property type="term" value="C:plasma membrane"/>
    <property type="evidence" value="ECO:0007669"/>
    <property type="project" value="UniProtKB-SubCell"/>
</dbReference>
<evidence type="ECO:0000256" key="3">
    <source>
        <dbReference type="ARBA" id="ARBA00022475"/>
    </source>
</evidence>
<reference evidence="9 10" key="1">
    <citation type="submission" date="2018-10" db="EMBL/GenBank/DDBJ databases">
        <authorList>
            <person name="Li J."/>
        </authorList>
    </citation>
    <scope>NUCLEOTIDE SEQUENCE [LARGE SCALE GENOMIC DNA]</scope>
    <source>
        <strain evidence="9 10">ZD1-4</strain>
    </source>
</reference>
<dbReference type="EMBL" id="RCWJ01000002">
    <property type="protein sequence ID" value="RLQ84586.1"/>
    <property type="molecule type" value="Genomic_DNA"/>
</dbReference>
<evidence type="ECO:0000313" key="9">
    <source>
        <dbReference type="EMBL" id="RLQ84586.1"/>
    </source>
</evidence>
<dbReference type="Proteomes" id="UP000282460">
    <property type="component" value="Unassembled WGS sequence"/>
</dbReference>
<evidence type="ECO:0000313" key="10">
    <source>
        <dbReference type="Proteomes" id="UP000282460"/>
    </source>
</evidence>
<comment type="similarity">
    <text evidence="7">Belongs to the drug/metabolite transporter (DMT) superfamily. Small multidrug resistance (SMR) (TC 2.A.7.1) family.</text>
</comment>
<gene>
    <name evidence="9" type="ORF">D9V28_10505</name>
</gene>
<dbReference type="InterPro" id="IPR045324">
    <property type="entry name" value="Small_multidrug_res"/>
</dbReference>
<dbReference type="Pfam" id="PF00893">
    <property type="entry name" value="Multi_Drug_Res"/>
    <property type="match status" value="1"/>
</dbReference>
<keyword evidence="3" id="KW-1003">Cell membrane</keyword>
<evidence type="ECO:0000256" key="6">
    <source>
        <dbReference type="ARBA" id="ARBA00023136"/>
    </source>
</evidence>
<sequence length="107" mass="11194">MSWVILIASGVLEAVWATALGKSEGFTKLWPSVIFGGALVLSMGGLAWAMKDIPIGTAYAVWVGIGASLTVAWSMFTGDTSVSWVKVLLLLGLIGCIVGLKLVDDSH</sequence>
<protein>
    <submittedName>
        <fullName evidence="9">QacE family quaternary ammonium compound efflux SMR transporter</fullName>
    </submittedName>
</protein>
<dbReference type="InterPro" id="IPR037185">
    <property type="entry name" value="EmrE-like"/>
</dbReference>
<evidence type="ECO:0000256" key="4">
    <source>
        <dbReference type="ARBA" id="ARBA00022692"/>
    </source>
</evidence>
<name>A0A3L7J1Z3_9MICO</name>
<dbReference type="PANTHER" id="PTHR30561">
    <property type="entry name" value="SMR FAMILY PROTON-DEPENDENT DRUG EFFLUX TRANSPORTER SUGE"/>
    <property type="match status" value="1"/>
</dbReference>
<feature type="transmembrane region" description="Helical" evidence="8">
    <location>
        <begin position="82"/>
        <end position="103"/>
    </location>
</feature>
<dbReference type="SUPFAM" id="SSF103481">
    <property type="entry name" value="Multidrug resistance efflux transporter EmrE"/>
    <property type="match status" value="1"/>
</dbReference>
<keyword evidence="6 8" id="KW-0472">Membrane</keyword>
<dbReference type="Gene3D" id="1.10.3730.20">
    <property type="match status" value="1"/>
</dbReference>